<name>A0ACD1A6W8_9FIRM</name>
<dbReference type="Proteomes" id="UP000594014">
    <property type="component" value="Chromosome"/>
</dbReference>
<sequence length="299" mass="34385">MILDIKSLDSFVKVADEKSISKVANQLYISQPALSLQIRKLEESFGHKLLIRTNKGVQLTDAGHILETHARSILKIYNQAFEEVNKLFGDRQVIRIDSNITLATYALPCAVYVAKSQPQFKDYYLDLTFSTVNPVEKNIISGISDLGYVHQKGEYQDIKYVKIGTDKMVLVAASNFPVPDRITVEELKQYHLIKLNDKFNERKLLSESLCCSLKEFNVVLALDSTESVKTAVFKEFGMSFLPESSVSKELQTRILKEVVVEDLYDEYPIYLCYLKENEYNPRLKPFLDYLKMRKTMDFC</sequence>
<protein>
    <submittedName>
        <fullName evidence="1">LysR family transcriptional regulator</fullName>
    </submittedName>
</protein>
<keyword evidence="2" id="KW-1185">Reference proteome</keyword>
<reference evidence="1" key="1">
    <citation type="submission" date="2019-08" db="EMBL/GenBank/DDBJ databases">
        <title>Genome sequence of Clostridiales bacterium MT110.</title>
        <authorList>
            <person name="Cao J."/>
        </authorList>
    </citation>
    <scope>NUCLEOTIDE SEQUENCE</scope>
    <source>
        <strain evidence="1">MT110</strain>
    </source>
</reference>
<proteinExistence type="predicted"/>
<evidence type="ECO:0000313" key="2">
    <source>
        <dbReference type="Proteomes" id="UP000594014"/>
    </source>
</evidence>
<gene>
    <name evidence="1" type="ORF">FRZ06_01560</name>
</gene>
<organism evidence="1 2">
    <name type="scientific">Anoxybacterium hadale</name>
    <dbReference type="NCBI Taxonomy" id="3408580"/>
    <lineage>
        <taxon>Bacteria</taxon>
        <taxon>Bacillati</taxon>
        <taxon>Bacillota</taxon>
        <taxon>Clostridia</taxon>
        <taxon>Peptostreptococcales</taxon>
        <taxon>Anaerovoracaceae</taxon>
        <taxon>Anoxybacterium</taxon>
    </lineage>
</organism>
<accession>A0ACD1A6W8</accession>
<evidence type="ECO:0000313" key="1">
    <source>
        <dbReference type="EMBL" id="QOX62128.1"/>
    </source>
</evidence>
<dbReference type="EMBL" id="CP042469">
    <property type="protein sequence ID" value="QOX62128.1"/>
    <property type="molecule type" value="Genomic_DNA"/>
</dbReference>